<keyword evidence="6" id="KW-1185">Reference proteome</keyword>
<sequence length="622" mass="69021">MTASRISPGSSKLEAPELANSGPDKLDALTSLNPYITSPVLHPLQEFDRTDHNRTINPSARNSEQAPDRSDQDLTLPGPQIKPDRRMFEQSRRFSRKPSQRPALSRKIKCDKTVPCGPCSKRGCHSICRQEPWIPSSSVHAGESVQAIDGGIVKTLNELKHEVSRLQQQVKDLDGIQYRLRELEDLMCKSHYDRQEPGKTPNLPSGSSPSDRFLGRPTVSPIATCTNLKKSVTPRSQDIPSEHNSANYIASPTTSAVSERMRIGLVDNHDTPEDAATAFEFLALAGEHQATETTETGRRGSRLTSFSPFKNSSANLNAASNMEKNHKDSLLTIIPPDALSKLKSSGLSLTKSQSDAIIDFALDTLGWQHPVIHFTTFRAQANAYWNNIQESSAVEKSGGNANVVIVNQAWFALYISLLSVGVHHMSAKDAEKCKLNEEDLRAMPGLWFKDCIASLNRFNYLENPCMETLQAITVLGCSGYDIGPPKVLCVLHACANRIAQILGIDRISPDPAGPVTNHEAQKRVEGGDSERKWSAIELMEREVGKRVWWALVTQDWFWVPHHKSWCALNFLIFLKLVTLSISPGHFSTPIPSNWPDDEFPQMNFSGRPMRDDGISMVMQQVS</sequence>
<gene>
    <name evidence="5" type="ORF">CROQUDRAFT_35279</name>
</gene>
<dbReference type="GO" id="GO:0005634">
    <property type="term" value="C:nucleus"/>
    <property type="evidence" value="ECO:0007669"/>
    <property type="project" value="UniProtKB-SubCell"/>
</dbReference>
<feature type="region of interest" description="Disordered" evidence="4">
    <location>
        <begin position="228"/>
        <end position="247"/>
    </location>
</feature>
<keyword evidence="3" id="KW-0175">Coiled coil</keyword>
<evidence type="ECO:0000256" key="2">
    <source>
        <dbReference type="ARBA" id="ARBA00023242"/>
    </source>
</evidence>
<feature type="compositionally biased region" description="Basic and acidic residues" evidence="4">
    <location>
        <begin position="45"/>
        <end position="54"/>
    </location>
</feature>
<evidence type="ECO:0000256" key="3">
    <source>
        <dbReference type="SAM" id="Coils"/>
    </source>
</evidence>
<comment type="caution">
    <text evidence="5">The sequence shown here is derived from an EMBL/GenBank/DDBJ whole genome shotgun (WGS) entry which is preliminary data.</text>
</comment>
<feature type="compositionally biased region" description="Polar residues" evidence="4">
    <location>
        <begin position="1"/>
        <end position="10"/>
    </location>
</feature>
<accession>A0A9P6TJ04</accession>
<feature type="compositionally biased region" description="Polar residues" evidence="4">
    <location>
        <begin position="55"/>
        <end position="65"/>
    </location>
</feature>
<name>A0A9P6TJ04_9BASI</name>
<evidence type="ECO:0000256" key="4">
    <source>
        <dbReference type="SAM" id="MobiDB-lite"/>
    </source>
</evidence>
<feature type="region of interest" description="Disordered" evidence="4">
    <location>
        <begin position="192"/>
        <end position="219"/>
    </location>
</feature>
<dbReference type="Proteomes" id="UP000886653">
    <property type="component" value="Unassembled WGS sequence"/>
</dbReference>
<feature type="region of interest" description="Disordered" evidence="4">
    <location>
        <begin position="1"/>
        <end position="82"/>
    </location>
</feature>
<dbReference type="OrthoDB" id="3364175at2759"/>
<proteinExistence type="predicted"/>
<keyword evidence="2" id="KW-0539">Nucleus</keyword>
<reference evidence="5" key="1">
    <citation type="submission" date="2013-11" db="EMBL/GenBank/DDBJ databases">
        <title>Genome sequence of the fusiform rust pathogen reveals effectors for host alternation and coevolution with pine.</title>
        <authorList>
            <consortium name="DOE Joint Genome Institute"/>
            <person name="Smith K."/>
            <person name="Pendleton A."/>
            <person name="Kubisiak T."/>
            <person name="Anderson C."/>
            <person name="Salamov A."/>
            <person name="Aerts A."/>
            <person name="Riley R."/>
            <person name="Clum A."/>
            <person name="Lindquist E."/>
            <person name="Ence D."/>
            <person name="Campbell M."/>
            <person name="Kronenberg Z."/>
            <person name="Feau N."/>
            <person name="Dhillon B."/>
            <person name="Hamelin R."/>
            <person name="Burleigh J."/>
            <person name="Smith J."/>
            <person name="Yandell M."/>
            <person name="Nelson C."/>
            <person name="Grigoriev I."/>
            <person name="Davis J."/>
        </authorList>
    </citation>
    <scope>NUCLEOTIDE SEQUENCE</scope>
    <source>
        <strain evidence="5">G11</strain>
    </source>
</reference>
<dbReference type="InterPro" id="IPR050613">
    <property type="entry name" value="Sec_Metabolite_Reg"/>
</dbReference>
<protein>
    <submittedName>
        <fullName evidence="5">Uncharacterized protein</fullName>
    </submittedName>
</protein>
<organism evidence="5 6">
    <name type="scientific">Cronartium quercuum f. sp. fusiforme G11</name>
    <dbReference type="NCBI Taxonomy" id="708437"/>
    <lineage>
        <taxon>Eukaryota</taxon>
        <taxon>Fungi</taxon>
        <taxon>Dikarya</taxon>
        <taxon>Basidiomycota</taxon>
        <taxon>Pucciniomycotina</taxon>
        <taxon>Pucciniomycetes</taxon>
        <taxon>Pucciniales</taxon>
        <taxon>Coleosporiaceae</taxon>
        <taxon>Cronartium</taxon>
    </lineage>
</organism>
<comment type="subcellular location">
    <subcellularLocation>
        <location evidence="1">Nucleus</location>
    </subcellularLocation>
</comment>
<evidence type="ECO:0000313" key="6">
    <source>
        <dbReference type="Proteomes" id="UP000886653"/>
    </source>
</evidence>
<evidence type="ECO:0000313" key="5">
    <source>
        <dbReference type="EMBL" id="KAG0152303.1"/>
    </source>
</evidence>
<dbReference type="CDD" id="cd12148">
    <property type="entry name" value="fungal_TF_MHR"/>
    <property type="match status" value="1"/>
</dbReference>
<evidence type="ECO:0000256" key="1">
    <source>
        <dbReference type="ARBA" id="ARBA00004123"/>
    </source>
</evidence>
<dbReference type="PANTHER" id="PTHR31001">
    <property type="entry name" value="UNCHARACTERIZED TRANSCRIPTIONAL REGULATORY PROTEIN"/>
    <property type="match status" value="1"/>
</dbReference>
<feature type="coiled-coil region" evidence="3">
    <location>
        <begin position="156"/>
        <end position="186"/>
    </location>
</feature>
<dbReference type="AlphaFoldDB" id="A0A9P6TJ04"/>
<dbReference type="PANTHER" id="PTHR31001:SF90">
    <property type="entry name" value="CENTROMERE DNA-BINDING PROTEIN COMPLEX CBF3 SUBUNIT B"/>
    <property type="match status" value="1"/>
</dbReference>
<dbReference type="EMBL" id="MU167208">
    <property type="protein sequence ID" value="KAG0152303.1"/>
    <property type="molecule type" value="Genomic_DNA"/>
</dbReference>